<dbReference type="Pfam" id="PF11906">
    <property type="entry name" value="DUF3426"/>
    <property type="match status" value="1"/>
</dbReference>
<evidence type="ECO:0000256" key="1">
    <source>
        <dbReference type="SAM" id="Phobius"/>
    </source>
</evidence>
<dbReference type="EMBL" id="SHKP01000007">
    <property type="protein sequence ID" value="RZT95073.1"/>
    <property type="molecule type" value="Genomic_DNA"/>
</dbReference>
<dbReference type="Pfam" id="PF13719">
    <property type="entry name" value="Zn_ribbon_5"/>
    <property type="match status" value="1"/>
</dbReference>
<protein>
    <submittedName>
        <fullName evidence="3">Putative Zn finger-like uncharacterized protein</fullName>
    </submittedName>
</protein>
<dbReference type="NCBIfam" id="TIGR02098">
    <property type="entry name" value="MJ0042_CXXC"/>
    <property type="match status" value="1"/>
</dbReference>
<reference evidence="3 4" key="1">
    <citation type="submission" date="2019-02" db="EMBL/GenBank/DDBJ databases">
        <title>Genomic Encyclopedia of Type Strains, Phase IV (KMG-IV): sequencing the most valuable type-strain genomes for metagenomic binning, comparative biology and taxonomic classification.</title>
        <authorList>
            <person name="Goeker M."/>
        </authorList>
    </citation>
    <scope>NUCLEOTIDE SEQUENCE [LARGE SCALE GENOMIC DNA]</scope>
    <source>
        <strain evidence="3 4">DSM 19570</strain>
    </source>
</reference>
<evidence type="ECO:0000313" key="4">
    <source>
        <dbReference type="Proteomes" id="UP000293671"/>
    </source>
</evidence>
<feature type="transmembrane region" description="Helical" evidence="1">
    <location>
        <begin position="204"/>
        <end position="223"/>
    </location>
</feature>
<proteinExistence type="predicted"/>
<keyword evidence="1" id="KW-0472">Membrane</keyword>
<comment type="caution">
    <text evidence="3">The sequence shown here is derived from an EMBL/GenBank/DDBJ whole genome shotgun (WGS) entry which is preliminary data.</text>
</comment>
<sequence length="374" mass="39805">MSLATRCTACGTIFRVVQDQLKVSEGWVRCGRCSEVFNALDGLFDLGRESPPRLTPAAAARIGDPRLQPGAGEFVASRIPPPAEEAVDDTAAQTPRQAAQEDEFVSSVAHEPPPIDALFEAAIDARRGSHDDFVDARFPSEFPTEVADDANAAHAAAAARFEAEAFDPRHDEGAPTIHAADELTPAFVREADRAARWQRPGVQVALAGGVLLLLLGLVLQLGLHFRDPIVARWPQAGPALVALCEPLGCSIEPLRRIQSVVVDGSALNRAADGSGYRLEISLRNRDELPVALPAVDLQLTDSSGATVVRRVLPPESFRVSLADAAGDGAAARRSAARALPPAVLEPGRELPLELVFSTSNGIRVAGYSIELFYP</sequence>
<evidence type="ECO:0000259" key="2">
    <source>
        <dbReference type="Pfam" id="PF13719"/>
    </source>
</evidence>
<name>A0A4Q7VGC7_9BURK</name>
<keyword evidence="1" id="KW-1133">Transmembrane helix</keyword>
<keyword evidence="4" id="KW-1185">Reference proteome</keyword>
<dbReference type="RefSeq" id="WP_242616979.1">
    <property type="nucleotide sequence ID" value="NZ_SHKP01000007.1"/>
</dbReference>
<dbReference type="AlphaFoldDB" id="A0A4Q7VGC7"/>
<evidence type="ECO:0000313" key="3">
    <source>
        <dbReference type="EMBL" id="RZT95073.1"/>
    </source>
</evidence>
<keyword evidence="1" id="KW-0812">Transmembrane</keyword>
<accession>A0A4Q7VGC7</accession>
<dbReference type="InterPro" id="IPR021834">
    <property type="entry name" value="DUF3426"/>
</dbReference>
<dbReference type="Proteomes" id="UP000293671">
    <property type="component" value="Unassembled WGS sequence"/>
</dbReference>
<feature type="domain" description="Zinc finger/thioredoxin putative" evidence="2">
    <location>
        <begin position="3"/>
        <end position="39"/>
    </location>
</feature>
<organism evidence="3 4">
    <name type="scientific">Rivibacter subsaxonicus</name>
    <dbReference type="NCBI Taxonomy" id="457575"/>
    <lineage>
        <taxon>Bacteria</taxon>
        <taxon>Pseudomonadati</taxon>
        <taxon>Pseudomonadota</taxon>
        <taxon>Betaproteobacteria</taxon>
        <taxon>Burkholderiales</taxon>
        <taxon>Rivibacter</taxon>
    </lineage>
</organism>
<dbReference type="InterPro" id="IPR011723">
    <property type="entry name" value="Znf/thioredoxin_put"/>
</dbReference>
<gene>
    <name evidence="3" type="ORF">EV670_2821</name>
</gene>